<keyword evidence="3" id="KW-1185">Reference proteome</keyword>
<protein>
    <recommendedName>
        <fullName evidence="1">DUF7689 domain-containing protein</fullName>
    </recommendedName>
</protein>
<reference evidence="2 3" key="1">
    <citation type="journal article" date="2020" name="Harmful Algae">
        <title>Molecular and morphological characterization of a novel dihydroanatoxin-a producing Microcoleus species (cyanobacteria) from the Russian River, California, USA.</title>
        <authorList>
            <person name="Conklin K.Y."/>
            <person name="Stancheva R."/>
            <person name="Otten T.G."/>
            <person name="Fadness R."/>
            <person name="Boyer G.L."/>
            <person name="Read B."/>
            <person name="Zhang X."/>
            <person name="Sheath R.G."/>
        </authorList>
    </citation>
    <scope>NUCLEOTIDE SEQUENCE [LARGE SCALE GENOMIC DNA]</scope>
    <source>
        <strain evidence="2 3">PTRS2</strain>
    </source>
</reference>
<sequence>MNGKLEYRKLLRFPNLEHTEYEVTSEETVDYNCFAFVAGEEDCRWDPVDPDGYWPDGVPRELTLDAFVKAYQTIGYECCDNRDLEPGFQKIAIYTYNGEPQHAAIQTENGMWKSKLGDWEDIKHELKGLENPNYYGVAQQILKRPINLLQ</sequence>
<proteinExistence type="predicted"/>
<evidence type="ECO:0000313" key="3">
    <source>
        <dbReference type="Proteomes" id="UP001384579"/>
    </source>
</evidence>
<evidence type="ECO:0000259" key="1">
    <source>
        <dbReference type="Pfam" id="PF24738"/>
    </source>
</evidence>
<gene>
    <name evidence="2" type="ORF">WMG39_28015</name>
</gene>
<evidence type="ECO:0000313" key="2">
    <source>
        <dbReference type="EMBL" id="MEK0188661.1"/>
    </source>
</evidence>
<feature type="domain" description="DUF7689" evidence="1">
    <location>
        <begin position="22"/>
        <end position="143"/>
    </location>
</feature>
<dbReference type="InterPro" id="IPR056106">
    <property type="entry name" value="DUF7689"/>
</dbReference>
<organism evidence="2 3">
    <name type="scientific">Microcoleus anatoxicus PTRS2</name>
    <dbReference type="NCBI Taxonomy" id="2705321"/>
    <lineage>
        <taxon>Bacteria</taxon>
        <taxon>Bacillati</taxon>
        <taxon>Cyanobacteriota</taxon>
        <taxon>Cyanophyceae</taxon>
        <taxon>Oscillatoriophycideae</taxon>
        <taxon>Oscillatoriales</taxon>
        <taxon>Microcoleaceae</taxon>
        <taxon>Microcoleus</taxon>
        <taxon>Microcoleus anatoxicus</taxon>
    </lineage>
</organism>
<comment type="caution">
    <text evidence="2">The sequence shown here is derived from an EMBL/GenBank/DDBJ whole genome shotgun (WGS) entry which is preliminary data.</text>
</comment>
<dbReference type="RefSeq" id="WP_340518679.1">
    <property type="nucleotide sequence ID" value="NZ_JBBLXS010000702.1"/>
</dbReference>
<dbReference type="Proteomes" id="UP001384579">
    <property type="component" value="Unassembled WGS sequence"/>
</dbReference>
<dbReference type="Pfam" id="PF24738">
    <property type="entry name" value="DUF7689"/>
    <property type="match status" value="1"/>
</dbReference>
<dbReference type="EMBL" id="JBBLXS010000702">
    <property type="protein sequence ID" value="MEK0188661.1"/>
    <property type="molecule type" value="Genomic_DNA"/>
</dbReference>
<accession>A0ABU8YWE4</accession>
<name>A0ABU8YWE4_9CYAN</name>